<organism evidence="6 7">
    <name type="scientific">Macrostomum lignano</name>
    <dbReference type="NCBI Taxonomy" id="282301"/>
    <lineage>
        <taxon>Eukaryota</taxon>
        <taxon>Metazoa</taxon>
        <taxon>Spiralia</taxon>
        <taxon>Lophotrochozoa</taxon>
        <taxon>Platyhelminthes</taxon>
        <taxon>Rhabditophora</taxon>
        <taxon>Macrostomorpha</taxon>
        <taxon>Macrostomida</taxon>
        <taxon>Macrostomidae</taxon>
        <taxon>Macrostomum</taxon>
    </lineage>
</organism>
<dbReference type="GO" id="GO:0005886">
    <property type="term" value="C:plasma membrane"/>
    <property type="evidence" value="ECO:0007669"/>
    <property type="project" value="TreeGrafter"/>
</dbReference>
<dbReference type="GO" id="GO:0009134">
    <property type="term" value="P:nucleoside diphosphate catabolic process"/>
    <property type="evidence" value="ECO:0007669"/>
    <property type="project" value="TreeGrafter"/>
</dbReference>
<comment type="similarity">
    <text evidence="1">Belongs to the GDA1/CD39 NTPase family.</text>
</comment>
<dbReference type="AlphaFoldDB" id="A0A1I8G7Q2"/>
<dbReference type="PANTHER" id="PTHR11782">
    <property type="entry name" value="ADENOSINE/GUANOSINE DIPHOSPHATASE"/>
    <property type="match status" value="1"/>
</dbReference>
<sequence>MSIITITVKCDLDNDEIFGRVHVQTTADRTLDWLLDEFCTEKRVKRKETFALRRNAANPELDLAKTIAESGLTDGETIFAYNKNPPPPPPDLPKVPPPALSTWWILAALALAIGAIGLIVLVVVHLTLSRPAVTFGVIVDAGAHSTKAYIYAWRSSKYRGNGVVLQKATAHTSLPIQVAGGLSQMREAVSAVRPAVPEKLEKQTKLYLGATAGMRMYRSVNASKAKAVLSDARKILRPDGSGGFHFEVGGVRILEGDEEARAGWLAVNFLKGGFGDLPAREAAQNAGSTANPPPDLPATFGSLDLGDGSVQVAFESPPDSPPDSPDTQPLTVYGRTRRVYAHSFGCYGLGAAQRRAIGRAIADAGYDDGKPVDFPCWQLGTRQRGVRPPCSDGLFTVPAAKADARFLVSGSGDASRCRLLAARFFNSLCNQTSCSFNNVYQPDPVGKFVAFSGFYHVADFFNLTANRRAASRPSANLTEVSILVDSFCSRSYRPSGSVSEARLRWLCFDGIFVESLLRGLGFNDSNWSNIEFLDKTRTDNKLAWPLGYMILQSASSPTEGLIWAVPLPLFICLIVLFVLLLALAVLFACIALRTSRGKRKGYKPF</sequence>
<dbReference type="Gene3D" id="3.30.420.150">
    <property type="entry name" value="Exopolyphosphatase. Domain 2"/>
    <property type="match status" value="1"/>
</dbReference>
<feature type="region of interest" description="Disordered" evidence="4">
    <location>
        <begin position="282"/>
        <end position="302"/>
    </location>
</feature>
<feature type="active site" description="Proton acceptor" evidence="3">
    <location>
        <position position="259"/>
    </location>
</feature>
<dbReference type="GO" id="GO:0004382">
    <property type="term" value="F:GDP phosphatase activity"/>
    <property type="evidence" value="ECO:0007669"/>
    <property type="project" value="TreeGrafter"/>
</dbReference>
<dbReference type="WBParaSite" id="maker-uti_cns_0001112-snap-gene-1.13-mRNA-1">
    <property type="protein sequence ID" value="maker-uti_cns_0001112-snap-gene-1.13-mRNA-1"/>
    <property type="gene ID" value="maker-uti_cns_0001112-snap-gene-1.13"/>
</dbReference>
<dbReference type="GO" id="GO:0045134">
    <property type="term" value="F:UDP phosphatase activity"/>
    <property type="evidence" value="ECO:0007669"/>
    <property type="project" value="TreeGrafter"/>
</dbReference>
<dbReference type="Proteomes" id="UP000095280">
    <property type="component" value="Unplaced"/>
</dbReference>
<dbReference type="InterPro" id="IPR000407">
    <property type="entry name" value="GDA1_CD39_NTPase"/>
</dbReference>
<evidence type="ECO:0000256" key="2">
    <source>
        <dbReference type="ARBA" id="ARBA00022801"/>
    </source>
</evidence>
<name>A0A1I8G7Q2_9PLAT</name>
<evidence type="ECO:0000256" key="5">
    <source>
        <dbReference type="SAM" id="Phobius"/>
    </source>
</evidence>
<dbReference type="Gene3D" id="3.30.420.40">
    <property type="match status" value="1"/>
</dbReference>
<evidence type="ECO:0000313" key="6">
    <source>
        <dbReference type="Proteomes" id="UP000095280"/>
    </source>
</evidence>
<evidence type="ECO:0000256" key="4">
    <source>
        <dbReference type="SAM" id="MobiDB-lite"/>
    </source>
</evidence>
<keyword evidence="5" id="KW-0812">Transmembrane</keyword>
<protein>
    <submittedName>
        <fullName evidence="7">Ectonucleoside triphosphate diphosphohydrolase 1</fullName>
    </submittedName>
</protein>
<keyword evidence="6" id="KW-1185">Reference proteome</keyword>
<keyword evidence="5" id="KW-1133">Transmembrane helix</keyword>
<evidence type="ECO:0000313" key="7">
    <source>
        <dbReference type="WBParaSite" id="maker-uti_cns_0001112-snap-gene-1.13-mRNA-1"/>
    </source>
</evidence>
<keyword evidence="2" id="KW-0378">Hydrolase</keyword>
<keyword evidence="5" id="KW-0472">Membrane</keyword>
<feature type="transmembrane region" description="Helical" evidence="5">
    <location>
        <begin position="103"/>
        <end position="128"/>
    </location>
</feature>
<dbReference type="Pfam" id="PF01150">
    <property type="entry name" value="GDA1_CD39"/>
    <property type="match status" value="1"/>
</dbReference>
<evidence type="ECO:0000256" key="1">
    <source>
        <dbReference type="ARBA" id="ARBA00009283"/>
    </source>
</evidence>
<reference evidence="7" key="1">
    <citation type="submission" date="2016-11" db="UniProtKB">
        <authorList>
            <consortium name="WormBaseParasite"/>
        </authorList>
    </citation>
    <scope>IDENTIFICATION</scope>
</reference>
<feature type="transmembrane region" description="Helical" evidence="5">
    <location>
        <begin position="561"/>
        <end position="592"/>
    </location>
</feature>
<accession>A0A1I8G7Q2</accession>
<proteinExistence type="inferred from homology"/>
<dbReference type="PANTHER" id="PTHR11782:SF83">
    <property type="entry name" value="GUANOSINE-DIPHOSPHATASE"/>
    <property type="match status" value="1"/>
</dbReference>
<evidence type="ECO:0000256" key="3">
    <source>
        <dbReference type="PIRSR" id="PIRSR600407-1"/>
    </source>
</evidence>
<feature type="region of interest" description="Disordered" evidence="4">
    <location>
        <begin position="311"/>
        <end position="330"/>
    </location>
</feature>
<dbReference type="GO" id="GO:0017111">
    <property type="term" value="F:ribonucleoside triphosphate phosphatase activity"/>
    <property type="evidence" value="ECO:0007669"/>
    <property type="project" value="TreeGrafter"/>
</dbReference>